<name>A0A5N5SVA3_9CRUS</name>
<dbReference type="EMBL" id="SEYY01019547">
    <property type="protein sequence ID" value="KAB7498144.1"/>
    <property type="molecule type" value="Genomic_DNA"/>
</dbReference>
<evidence type="ECO:0000313" key="10">
    <source>
        <dbReference type="EMBL" id="KAB7498144.1"/>
    </source>
</evidence>
<protein>
    <recommendedName>
        <fullName evidence="5 8">Protein N-terminal glutamine amidohydrolase</fullName>
        <ecNumber evidence="4 8">3.5.1.122</ecNumber>
    </recommendedName>
    <alternativeName>
        <fullName evidence="8">Protein NH2-terminal glutamine deamidase</fullName>
    </alternativeName>
</protein>
<dbReference type="GO" id="GO:0070773">
    <property type="term" value="F:protein-N-terminal glutamine amidohydrolase activity"/>
    <property type="evidence" value="ECO:0007669"/>
    <property type="project" value="UniProtKB-UniRule"/>
</dbReference>
<evidence type="ECO:0000259" key="9">
    <source>
        <dbReference type="Pfam" id="PF09764"/>
    </source>
</evidence>
<dbReference type="PANTHER" id="PTHR13035">
    <property type="entry name" value="PROTEIN N-TERMINAL GLUTAMINE AMIDOHYDROLASE"/>
    <property type="match status" value="1"/>
</dbReference>
<feature type="non-terminal residue" evidence="10">
    <location>
        <position position="186"/>
    </location>
</feature>
<evidence type="ECO:0000256" key="5">
    <source>
        <dbReference type="ARBA" id="ARBA00021247"/>
    </source>
</evidence>
<dbReference type="InterPro" id="IPR039733">
    <property type="entry name" value="NTAQ1"/>
</dbReference>
<proteinExistence type="inferred from homology"/>
<comment type="caution">
    <text evidence="10">The sequence shown here is derived from an EMBL/GenBank/DDBJ whole genome shotgun (WGS) entry which is preliminary data.</text>
</comment>
<evidence type="ECO:0000256" key="4">
    <source>
        <dbReference type="ARBA" id="ARBA00012718"/>
    </source>
</evidence>
<dbReference type="InterPro" id="IPR037132">
    <property type="entry name" value="N_Gln_amidohydro_ab_roll_sf"/>
</dbReference>
<dbReference type="GO" id="GO:0005829">
    <property type="term" value="C:cytosol"/>
    <property type="evidence" value="ECO:0007669"/>
    <property type="project" value="TreeGrafter"/>
</dbReference>
<dbReference type="GO" id="GO:0005634">
    <property type="term" value="C:nucleus"/>
    <property type="evidence" value="ECO:0007669"/>
    <property type="project" value="TreeGrafter"/>
</dbReference>
<feature type="domain" description="Protein N-terminal glutamine amidohydrolase alpha beta roll" evidence="9">
    <location>
        <begin position="35"/>
        <end position="97"/>
    </location>
</feature>
<dbReference type="GO" id="GO:0008418">
    <property type="term" value="F:protein-N-terminal asparagine amidohydrolase activity"/>
    <property type="evidence" value="ECO:0007669"/>
    <property type="project" value="UniProtKB-UniRule"/>
</dbReference>
<dbReference type="OrthoDB" id="191192at2759"/>
<evidence type="ECO:0000313" key="11">
    <source>
        <dbReference type="Proteomes" id="UP000326759"/>
    </source>
</evidence>
<dbReference type="Gene3D" id="3.10.620.10">
    <property type="entry name" value="Protein N-terminal glutamine amidohydrolase, alpha beta roll"/>
    <property type="match status" value="1"/>
</dbReference>
<evidence type="ECO:0000256" key="2">
    <source>
        <dbReference type="ARBA" id="ARBA00008985"/>
    </source>
</evidence>
<reference evidence="10 11" key="1">
    <citation type="journal article" date="2019" name="PLoS Biol.">
        <title>Sex chromosomes control vertical transmission of feminizing Wolbachia symbionts in an isopod.</title>
        <authorList>
            <person name="Becking T."/>
            <person name="Chebbi M.A."/>
            <person name="Giraud I."/>
            <person name="Moumen B."/>
            <person name="Laverre T."/>
            <person name="Caubet Y."/>
            <person name="Peccoud J."/>
            <person name="Gilbert C."/>
            <person name="Cordaux R."/>
        </authorList>
    </citation>
    <scope>NUCLEOTIDE SEQUENCE [LARGE SCALE GENOMIC DNA]</scope>
    <source>
        <strain evidence="10">ANa2</strain>
        <tissue evidence="10">Whole body excluding digestive tract and cuticle</tissue>
    </source>
</reference>
<sequence>MANQAQSKEAESLAKTLLNKSIVNNIVPLPEDCTYTPFYCEENVWHLCDYVRKNKISELSKCYVVFISNNSRCVPLWRQRSGKDEERLVTWNYSYIFNSCVGPINKDYHVIFMYCLDDRCLVFDLDSDLPFPTYFHKYVTETIRTDHILRPENHRFFRVIPASVYLQKFASDRRHMRQSNGNFMLF</sequence>
<comment type="function">
    <text evidence="1 8">Mediates the side-chain deamidation of N-terminal glutamine residues to glutamate, an important step in N-end rule pathway of protein degradation. Conversion of the resulting N-terminal glutamine to glutamate renders the protein susceptible to arginylation, polyubiquitination and degradation as specified by the N-end rule. Does not act on substrates with internal or C-terminal glutamine and does not act on non-glutamine residues in any position.</text>
</comment>
<evidence type="ECO:0000256" key="3">
    <source>
        <dbReference type="ARBA" id="ARBA00011245"/>
    </source>
</evidence>
<keyword evidence="6 8" id="KW-0378">Hydrolase</keyword>
<comment type="catalytic activity">
    <reaction evidence="7 8">
        <text>N-terminal L-glutaminyl-[protein] + H2O = N-terminal L-glutamyl-[protein] + NH4(+)</text>
        <dbReference type="Rhea" id="RHEA:50680"/>
        <dbReference type="Rhea" id="RHEA-COMP:12668"/>
        <dbReference type="Rhea" id="RHEA-COMP:12777"/>
        <dbReference type="ChEBI" id="CHEBI:15377"/>
        <dbReference type="ChEBI" id="CHEBI:28938"/>
        <dbReference type="ChEBI" id="CHEBI:64721"/>
        <dbReference type="ChEBI" id="CHEBI:64722"/>
        <dbReference type="EC" id="3.5.1.122"/>
    </reaction>
</comment>
<dbReference type="Proteomes" id="UP000326759">
    <property type="component" value="Unassembled WGS sequence"/>
</dbReference>
<gene>
    <name evidence="10" type="primary">tun</name>
    <name evidence="10" type="ORF">Anas_03163</name>
</gene>
<dbReference type="InterPro" id="IPR023128">
    <property type="entry name" value="Prot_N_Gln_amidohydro_ab_roll"/>
</dbReference>
<dbReference type="EC" id="3.5.1.122" evidence="4 8"/>
<evidence type="ECO:0000256" key="8">
    <source>
        <dbReference type="RuleBase" id="RU367082"/>
    </source>
</evidence>
<keyword evidence="11" id="KW-1185">Reference proteome</keyword>
<comment type="subunit">
    <text evidence="3 8">Monomer.</text>
</comment>
<evidence type="ECO:0000256" key="1">
    <source>
        <dbReference type="ARBA" id="ARBA00003923"/>
    </source>
</evidence>
<accession>A0A5N5SVA3</accession>
<evidence type="ECO:0000256" key="7">
    <source>
        <dbReference type="ARBA" id="ARBA00048768"/>
    </source>
</evidence>
<organism evidence="10 11">
    <name type="scientific">Armadillidium nasatum</name>
    <dbReference type="NCBI Taxonomy" id="96803"/>
    <lineage>
        <taxon>Eukaryota</taxon>
        <taxon>Metazoa</taxon>
        <taxon>Ecdysozoa</taxon>
        <taxon>Arthropoda</taxon>
        <taxon>Crustacea</taxon>
        <taxon>Multicrustacea</taxon>
        <taxon>Malacostraca</taxon>
        <taxon>Eumalacostraca</taxon>
        <taxon>Peracarida</taxon>
        <taxon>Isopoda</taxon>
        <taxon>Oniscidea</taxon>
        <taxon>Crinocheta</taxon>
        <taxon>Armadillidiidae</taxon>
        <taxon>Armadillidium</taxon>
    </lineage>
</organism>
<evidence type="ECO:0000256" key="6">
    <source>
        <dbReference type="ARBA" id="ARBA00022801"/>
    </source>
</evidence>
<comment type="similarity">
    <text evidence="2 8">Belongs to the NTAQ1 family.</text>
</comment>
<dbReference type="AlphaFoldDB" id="A0A5N5SVA3"/>
<dbReference type="PANTHER" id="PTHR13035:SF0">
    <property type="entry name" value="PROTEIN N-TERMINAL GLUTAMINE AMIDOHYDROLASE"/>
    <property type="match status" value="1"/>
</dbReference>
<dbReference type="Pfam" id="PF09764">
    <property type="entry name" value="Nt_Gln_amidase"/>
    <property type="match status" value="2"/>
</dbReference>
<feature type="domain" description="Protein N-terminal glutamine amidohydrolase alpha beta roll" evidence="9">
    <location>
        <begin position="105"/>
        <end position="184"/>
    </location>
</feature>